<dbReference type="GO" id="GO:0070402">
    <property type="term" value="F:NADPH binding"/>
    <property type="evidence" value="ECO:0007669"/>
    <property type="project" value="TreeGrafter"/>
</dbReference>
<dbReference type="RefSeq" id="WP_116707473.1">
    <property type="nucleotide sequence ID" value="NZ_QEKW01000003.1"/>
</dbReference>
<dbReference type="GO" id="GO:0008270">
    <property type="term" value="F:zinc ion binding"/>
    <property type="evidence" value="ECO:0007669"/>
    <property type="project" value="InterPro"/>
</dbReference>
<dbReference type="InterPro" id="IPR036291">
    <property type="entry name" value="NAD(P)-bd_dom_sf"/>
</dbReference>
<evidence type="ECO:0000313" key="6">
    <source>
        <dbReference type="Proteomes" id="UP000245639"/>
    </source>
</evidence>
<dbReference type="PANTHER" id="PTHR48106:SF13">
    <property type="entry name" value="QUINONE OXIDOREDUCTASE-RELATED"/>
    <property type="match status" value="1"/>
</dbReference>
<keyword evidence="6" id="KW-1185">Reference proteome</keyword>
<dbReference type="Pfam" id="PF00107">
    <property type="entry name" value="ADH_zinc_N"/>
    <property type="match status" value="1"/>
</dbReference>
<evidence type="ECO:0000256" key="1">
    <source>
        <dbReference type="ARBA" id="ARBA00022857"/>
    </source>
</evidence>
<keyword evidence="1" id="KW-0521">NADP</keyword>
<proteinExistence type="predicted"/>
<evidence type="ECO:0000256" key="2">
    <source>
        <dbReference type="ARBA" id="ARBA00023002"/>
    </source>
</evidence>
<dbReference type="SUPFAM" id="SSF50129">
    <property type="entry name" value="GroES-like"/>
    <property type="match status" value="1"/>
</dbReference>
<evidence type="ECO:0000313" key="5">
    <source>
        <dbReference type="EMBL" id="PVZ11752.1"/>
    </source>
</evidence>
<comment type="caution">
    <text evidence="5">The sequence shown here is derived from an EMBL/GenBank/DDBJ whole genome shotgun (WGS) entry which is preliminary data.</text>
</comment>
<dbReference type="OrthoDB" id="9805883at2"/>
<dbReference type="SUPFAM" id="SSF51735">
    <property type="entry name" value="NAD(P)-binding Rossmann-fold domains"/>
    <property type="match status" value="1"/>
</dbReference>
<dbReference type="Gene3D" id="3.90.180.10">
    <property type="entry name" value="Medium-chain alcohol dehydrogenases, catalytic domain"/>
    <property type="match status" value="1"/>
</dbReference>
<dbReference type="InterPro" id="IPR013154">
    <property type="entry name" value="ADH-like_N"/>
</dbReference>
<dbReference type="PANTHER" id="PTHR48106">
    <property type="entry name" value="QUINONE OXIDOREDUCTASE PIG3-RELATED"/>
    <property type="match status" value="1"/>
</dbReference>
<dbReference type="Gene3D" id="3.40.50.720">
    <property type="entry name" value="NAD(P)-binding Rossmann-like Domain"/>
    <property type="match status" value="1"/>
</dbReference>
<feature type="region of interest" description="Disordered" evidence="3">
    <location>
        <begin position="1"/>
        <end position="26"/>
    </location>
</feature>
<keyword evidence="2" id="KW-0560">Oxidoreductase</keyword>
<protein>
    <submittedName>
        <fullName evidence="5">NADPH:quinone reductase-like Zn-dependent oxidoreductase</fullName>
    </submittedName>
</protein>
<dbReference type="AlphaFoldDB" id="A0A2U1FHU4"/>
<reference evidence="5 6" key="1">
    <citation type="submission" date="2018-04" db="EMBL/GenBank/DDBJ databases">
        <title>Genomic Encyclopedia of Type Strains, Phase IV (KMG-IV): sequencing the most valuable type-strain genomes for metagenomic binning, comparative biology and taxonomic classification.</title>
        <authorList>
            <person name="Goeker M."/>
        </authorList>
    </citation>
    <scope>NUCLEOTIDE SEQUENCE [LARGE SCALE GENOMIC DNA]</scope>
    <source>
        <strain evidence="5 6">DSM 45771</strain>
    </source>
</reference>
<dbReference type="InterPro" id="IPR020843">
    <property type="entry name" value="ER"/>
</dbReference>
<dbReference type="PROSITE" id="PS01162">
    <property type="entry name" value="QOR_ZETA_CRYSTAL"/>
    <property type="match status" value="1"/>
</dbReference>
<dbReference type="FunFam" id="3.40.50.720:FF:000053">
    <property type="entry name" value="Quinone oxidoreductase 1"/>
    <property type="match status" value="1"/>
</dbReference>
<evidence type="ECO:0000259" key="4">
    <source>
        <dbReference type="SMART" id="SM00829"/>
    </source>
</evidence>
<evidence type="ECO:0000256" key="3">
    <source>
        <dbReference type="SAM" id="MobiDB-lite"/>
    </source>
</evidence>
<dbReference type="InterPro" id="IPR013149">
    <property type="entry name" value="ADH-like_C"/>
</dbReference>
<gene>
    <name evidence="5" type="ORF">C8D89_10382</name>
</gene>
<dbReference type="GO" id="GO:0035925">
    <property type="term" value="F:mRNA 3'-UTR AU-rich region binding"/>
    <property type="evidence" value="ECO:0007669"/>
    <property type="project" value="TreeGrafter"/>
</dbReference>
<dbReference type="GO" id="GO:0003960">
    <property type="term" value="F:quinone reductase (NADPH) activity"/>
    <property type="evidence" value="ECO:0007669"/>
    <property type="project" value="InterPro"/>
</dbReference>
<dbReference type="Proteomes" id="UP000245639">
    <property type="component" value="Unassembled WGS sequence"/>
</dbReference>
<name>A0A2U1FHU4_9PSEU</name>
<dbReference type="Pfam" id="PF08240">
    <property type="entry name" value="ADH_N"/>
    <property type="match status" value="1"/>
</dbReference>
<dbReference type="InterPro" id="IPR047618">
    <property type="entry name" value="QOR-like"/>
</dbReference>
<dbReference type="InterPro" id="IPR002364">
    <property type="entry name" value="Quin_OxRdtase/zeta-crystal_CS"/>
</dbReference>
<feature type="domain" description="Enoyl reductase (ER)" evidence="4">
    <location>
        <begin position="7"/>
        <end position="322"/>
    </location>
</feature>
<sequence length="324" mass="33274">MHAIRVSTLGGPGVLEPADLPDPEPGDGEALVEVAAIGVNYIDTYFRTGIYPTALPFVPGLEGGGTVRAVGPGVTSVAPGDRVTWTNTLGSYATLATVPAAELAAVPDALDLETATAVVLQGMTAHYLVHDTHPVAPGDAVLVHAGAGGMGLLLCQMARAAGAFVIATTSSEEKDALARGAGAHETLRYGPDPDDLAERVRALTDGEGVAVVYDGVGRATFDASLASLRVRGVLALYGAASGPVPPVDPQRLNSGGSLYLTRPSLHWHVRTPEALAARADAVFSAVATGELDVRVGGRYPLDAAADAHRDLESRRTTGKLLLQP</sequence>
<dbReference type="SMART" id="SM00829">
    <property type="entry name" value="PKS_ER"/>
    <property type="match status" value="1"/>
</dbReference>
<organism evidence="5 6">
    <name type="scientific">Actinomycetospora cinnamomea</name>
    <dbReference type="NCBI Taxonomy" id="663609"/>
    <lineage>
        <taxon>Bacteria</taxon>
        <taxon>Bacillati</taxon>
        <taxon>Actinomycetota</taxon>
        <taxon>Actinomycetes</taxon>
        <taxon>Pseudonocardiales</taxon>
        <taxon>Pseudonocardiaceae</taxon>
        <taxon>Actinomycetospora</taxon>
    </lineage>
</organism>
<dbReference type="InterPro" id="IPR011032">
    <property type="entry name" value="GroES-like_sf"/>
</dbReference>
<dbReference type="GO" id="GO:0005829">
    <property type="term" value="C:cytosol"/>
    <property type="evidence" value="ECO:0007669"/>
    <property type="project" value="TreeGrafter"/>
</dbReference>
<accession>A0A2U1FHU4</accession>
<dbReference type="CDD" id="cd05286">
    <property type="entry name" value="QOR2"/>
    <property type="match status" value="1"/>
</dbReference>
<dbReference type="EMBL" id="QEKW01000003">
    <property type="protein sequence ID" value="PVZ11752.1"/>
    <property type="molecule type" value="Genomic_DNA"/>
</dbReference>